<reference evidence="1" key="1">
    <citation type="submission" date="2019-07" db="EMBL/GenBank/DDBJ databases">
        <title>Annotation for the trematode Paragonimus miyazaki's.</title>
        <authorList>
            <person name="Choi Y.-J."/>
        </authorList>
    </citation>
    <scope>NUCLEOTIDE SEQUENCE</scope>
    <source>
        <strain evidence="1">Japan</strain>
    </source>
</reference>
<protein>
    <submittedName>
        <fullName evidence="1">Uncharacterized protein</fullName>
    </submittedName>
</protein>
<organism evidence="1 2">
    <name type="scientific">Paragonimus skrjabini miyazakii</name>
    <dbReference type="NCBI Taxonomy" id="59628"/>
    <lineage>
        <taxon>Eukaryota</taxon>
        <taxon>Metazoa</taxon>
        <taxon>Spiralia</taxon>
        <taxon>Lophotrochozoa</taxon>
        <taxon>Platyhelminthes</taxon>
        <taxon>Trematoda</taxon>
        <taxon>Digenea</taxon>
        <taxon>Plagiorchiida</taxon>
        <taxon>Troglotremata</taxon>
        <taxon>Troglotrematidae</taxon>
        <taxon>Paragonimus</taxon>
    </lineage>
</organism>
<dbReference type="OrthoDB" id="9982103at2759"/>
<sequence length="169" mass="18657">MGLDARANVVKTKEQPLHFEQAGCNADHLYSPKTGRIIPCPNRTSNPRLFCSVSFLIMEKSLVLNMLCSVLTSQSVYYGPSQISYTPRQTIPDGVYCVPNGDGAQSWSQVSCQTDEPFICSHLAAGDQGGTKHQEQERTSVNPMKWLNSKRTWKVAESITSSQADNDIS</sequence>
<accession>A0A8S9YQD0</accession>
<evidence type="ECO:0000313" key="1">
    <source>
        <dbReference type="EMBL" id="KAF7256854.1"/>
    </source>
</evidence>
<comment type="caution">
    <text evidence="1">The sequence shown here is derived from an EMBL/GenBank/DDBJ whole genome shotgun (WGS) entry which is preliminary data.</text>
</comment>
<proteinExistence type="predicted"/>
<dbReference type="Proteomes" id="UP000822476">
    <property type="component" value="Unassembled WGS sequence"/>
</dbReference>
<name>A0A8S9YQD0_9TREM</name>
<dbReference type="EMBL" id="JTDE01002805">
    <property type="protein sequence ID" value="KAF7256854.1"/>
    <property type="molecule type" value="Genomic_DNA"/>
</dbReference>
<gene>
    <name evidence="1" type="ORF">EG68_06398</name>
</gene>
<keyword evidence="2" id="KW-1185">Reference proteome</keyword>
<dbReference type="AlphaFoldDB" id="A0A8S9YQD0"/>
<evidence type="ECO:0000313" key="2">
    <source>
        <dbReference type="Proteomes" id="UP000822476"/>
    </source>
</evidence>